<feature type="region of interest" description="Disordered" evidence="6">
    <location>
        <begin position="187"/>
        <end position="231"/>
    </location>
</feature>
<comment type="subcellular location">
    <subcellularLocation>
        <location evidence="1">Mitochondrion</location>
    </subcellularLocation>
</comment>
<feature type="compositionally biased region" description="Polar residues" evidence="6">
    <location>
        <begin position="190"/>
        <end position="221"/>
    </location>
</feature>
<dbReference type="Pfam" id="PF04849">
    <property type="entry name" value="HAP1_N"/>
    <property type="match status" value="1"/>
</dbReference>
<accession>A0A2I0LLY6</accession>
<dbReference type="Proteomes" id="UP000053872">
    <property type="component" value="Unassembled WGS sequence"/>
</dbReference>
<dbReference type="GO" id="GO:0048311">
    <property type="term" value="P:mitochondrion distribution"/>
    <property type="evidence" value="ECO:0007669"/>
    <property type="project" value="TreeGrafter"/>
</dbReference>
<feature type="compositionally biased region" description="Low complexity" evidence="6">
    <location>
        <begin position="10"/>
        <end position="25"/>
    </location>
</feature>
<dbReference type="EMBL" id="AKCR02000201">
    <property type="protein sequence ID" value="PKK18442.1"/>
    <property type="molecule type" value="Genomic_DNA"/>
</dbReference>
<dbReference type="PANTHER" id="PTHR15751:SF14">
    <property type="entry name" value="HUNTINGTIN-ASSOCIATED PROTEIN 1"/>
    <property type="match status" value="1"/>
</dbReference>
<dbReference type="SMART" id="SM01424">
    <property type="entry name" value="HAP1_N"/>
    <property type="match status" value="1"/>
</dbReference>
<dbReference type="SMART" id="SM01423">
    <property type="entry name" value="Milton"/>
    <property type="match status" value="1"/>
</dbReference>
<evidence type="ECO:0000256" key="3">
    <source>
        <dbReference type="ARBA" id="ARBA00023054"/>
    </source>
</evidence>
<evidence type="ECO:0000313" key="10">
    <source>
        <dbReference type="Proteomes" id="UP000053872"/>
    </source>
</evidence>
<evidence type="ECO:0000313" key="9">
    <source>
        <dbReference type="EMBL" id="PKK18442.1"/>
    </source>
</evidence>
<proteinExistence type="inferred from homology"/>
<keyword evidence="4" id="KW-0496">Mitochondrion</keyword>
<evidence type="ECO:0000256" key="4">
    <source>
        <dbReference type="ARBA" id="ARBA00023128"/>
    </source>
</evidence>
<feature type="region of interest" description="Disordered" evidence="6">
    <location>
        <begin position="1"/>
        <end position="29"/>
    </location>
</feature>
<comment type="similarity">
    <text evidence="2">Belongs to the milton family.</text>
</comment>
<dbReference type="Pfam" id="PF12448">
    <property type="entry name" value="Milton"/>
    <property type="match status" value="1"/>
</dbReference>
<dbReference type="GO" id="GO:0006605">
    <property type="term" value="P:protein targeting"/>
    <property type="evidence" value="ECO:0007669"/>
    <property type="project" value="TreeGrafter"/>
</dbReference>
<dbReference type="STRING" id="8932.A0A2I0LLY6"/>
<dbReference type="GO" id="GO:0005739">
    <property type="term" value="C:mitochondrion"/>
    <property type="evidence" value="ECO:0007669"/>
    <property type="project" value="UniProtKB-SubCell"/>
</dbReference>
<dbReference type="GO" id="GO:0030425">
    <property type="term" value="C:dendrite"/>
    <property type="evidence" value="ECO:0007669"/>
    <property type="project" value="TreeGrafter"/>
</dbReference>
<keyword evidence="3 5" id="KW-0175">Coiled coil</keyword>
<dbReference type="GO" id="GO:0017022">
    <property type="term" value="F:myosin binding"/>
    <property type="evidence" value="ECO:0007669"/>
    <property type="project" value="TreeGrafter"/>
</dbReference>
<dbReference type="GO" id="GO:0031410">
    <property type="term" value="C:cytoplasmic vesicle"/>
    <property type="evidence" value="ECO:0007669"/>
    <property type="project" value="TreeGrafter"/>
</dbReference>
<dbReference type="PANTHER" id="PTHR15751">
    <property type="entry name" value="TRAFFICKING KINESIN-BINDING PROTEIN"/>
    <property type="match status" value="1"/>
</dbReference>
<reference evidence="9 10" key="1">
    <citation type="journal article" date="2013" name="Science">
        <title>Genomic diversity and evolution of the head crest in the rock pigeon.</title>
        <authorList>
            <person name="Shapiro M.D."/>
            <person name="Kronenberg Z."/>
            <person name="Li C."/>
            <person name="Domyan E.T."/>
            <person name="Pan H."/>
            <person name="Campbell M."/>
            <person name="Tan H."/>
            <person name="Huff C.D."/>
            <person name="Hu H."/>
            <person name="Vickrey A.I."/>
            <person name="Nielsen S.C."/>
            <person name="Stringham S.A."/>
            <person name="Hu H."/>
            <person name="Willerslev E."/>
            <person name="Gilbert M.T."/>
            <person name="Yandell M."/>
            <person name="Zhang G."/>
            <person name="Wang J."/>
        </authorList>
    </citation>
    <scope>NUCLEOTIDE SEQUENCE [LARGE SCALE GENOMIC DNA]</scope>
    <source>
        <tissue evidence="9">Blood</tissue>
    </source>
</reference>
<dbReference type="GO" id="GO:0005102">
    <property type="term" value="F:signaling receptor binding"/>
    <property type="evidence" value="ECO:0007669"/>
    <property type="project" value="TreeGrafter"/>
</dbReference>
<keyword evidence="10" id="KW-1185">Reference proteome</keyword>
<name>A0A2I0LLY6_COLLI</name>
<comment type="caution">
    <text evidence="9">The sequence shown here is derived from an EMBL/GenBank/DDBJ whole genome shotgun (WGS) entry which is preliminary data.</text>
</comment>
<evidence type="ECO:0000256" key="2">
    <source>
        <dbReference type="ARBA" id="ARBA00007007"/>
    </source>
</evidence>
<sequence>MRDDLLHFYTTTTEESEPTSATSTPLRRHESSLSLHQYFQYDTLQQKLRCLEEENQKLRMEATNITTETSQYEDQEQQLMIDCVEQFLAVAKEVQQQLRTELRDLQEKYAECGGMLQEAQEEVKSLRSRSLPNSTVSRYAAPSLLPDSLAAEIKGTMRKGTDSSSSDYKSYRRVFETVKAVNQVAKAKSCSESPHNTPGSKQLSAAPSGGANTPHTGCSGSESKEPRAAPGRQDLEAAVQRLAARQQSHGSQERSFFEAEREHKLWQLRDGESSSGFLTPNESIVSTGTHYSGGSELTTGSGFSIGSLTYLPDKLQIVKPLEGSVTLHHWQQLARPNLGGILVPRPGVLTKDFRQLDIDLEEVYNLNDLEEDDVDASSFQLLPTSTPTKAKERPGVFLSVNNLPQTPSNFTITTCHILHPTTALTTVTPSLYNTVVPSCGPLEGLSSCSPSLEPSSPVSAPGPGPPDTPMGLIRLLLVRGISASVPGTGLCWNPPHPSQFPQHVDTRPFPVLGGQDRPQHHSSIFSLNLVDKLRRLGLDKVVARGEMSYARGERRGARGALT</sequence>
<dbReference type="InterPro" id="IPR006933">
    <property type="entry name" value="HAP1_N"/>
</dbReference>
<dbReference type="InterPro" id="IPR051946">
    <property type="entry name" value="Intracell_Traff-Reg"/>
</dbReference>
<feature type="domain" description="HAP1 N-terminal" evidence="8">
    <location>
        <begin position="1"/>
        <end position="129"/>
    </location>
</feature>
<gene>
    <name evidence="9" type="primary">HAP1</name>
    <name evidence="9" type="ORF">A306_00012792</name>
</gene>
<protein>
    <submittedName>
        <fullName evidence="9">Huntingtin-associated protein 1</fullName>
    </submittedName>
</protein>
<dbReference type="InParanoid" id="A0A2I0LLY6"/>
<dbReference type="GO" id="GO:0047496">
    <property type="term" value="P:vesicle transport along microtubule"/>
    <property type="evidence" value="ECO:0007669"/>
    <property type="project" value="TreeGrafter"/>
</dbReference>
<evidence type="ECO:0000256" key="1">
    <source>
        <dbReference type="ARBA" id="ARBA00004173"/>
    </source>
</evidence>
<feature type="coiled-coil region" evidence="5">
    <location>
        <begin position="41"/>
        <end position="129"/>
    </location>
</feature>
<dbReference type="InterPro" id="IPR022154">
    <property type="entry name" value="TRAK1/2_C"/>
</dbReference>
<dbReference type="AlphaFoldDB" id="A0A2I0LLY6"/>
<evidence type="ECO:0000256" key="6">
    <source>
        <dbReference type="SAM" id="MobiDB-lite"/>
    </source>
</evidence>
<feature type="domain" description="Trafficking kinesin-binding protein C-terminal" evidence="7">
    <location>
        <begin position="186"/>
        <end position="324"/>
    </location>
</feature>
<organism evidence="9 10">
    <name type="scientific">Columba livia</name>
    <name type="common">Rock dove</name>
    <dbReference type="NCBI Taxonomy" id="8932"/>
    <lineage>
        <taxon>Eukaryota</taxon>
        <taxon>Metazoa</taxon>
        <taxon>Chordata</taxon>
        <taxon>Craniata</taxon>
        <taxon>Vertebrata</taxon>
        <taxon>Euteleostomi</taxon>
        <taxon>Archelosauria</taxon>
        <taxon>Archosauria</taxon>
        <taxon>Dinosauria</taxon>
        <taxon>Saurischia</taxon>
        <taxon>Theropoda</taxon>
        <taxon>Coelurosauria</taxon>
        <taxon>Aves</taxon>
        <taxon>Neognathae</taxon>
        <taxon>Neoaves</taxon>
        <taxon>Columbimorphae</taxon>
        <taxon>Columbiformes</taxon>
        <taxon>Columbidae</taxon>
        <taxon>Columba</taxon>
    </lineage>
</organism>
<evidence type="ECO:0000259" key="7">
    <source>
        <dbReference type="SMART" id="SM01423"/>
    </source>
</evidence>
<feature type="compositionally biased region" description="Low complexity" evidence="6">
    <location>
        <begin position="446"/>
        <end position="459"/>
    </location>
</feature>
<dbReference type="GO" id="GO:1904115">
    <property type="term" value="C:axon cytoplasm"/>
    <property type="evidence" value="ECO:0007669"/>
    <property type="project" value="GOC"/>
</dbReference>
<dbReference type="GO" id="GO:0048011">
    <property type="term" value="P:neurotrophin TRK receptor signaling pathway"/>
    <property type="evidence" value="ECO:0007669"/>
    <property type="project" value="TreeGrafter"/>
</dbReference>
<evidence type="ECO:0000259" key="8">
    <source>
        <dbReference type="SMART" id="SM01424"/>
    </source>
</evidence>
<dbReference type="GO" id="GO:0022008">
    <property type="term" value="P:neurogenesis"/>
    <property type="evidence" value="ECO:0007669"/>
    <property type="project" value="TreeGrafter"/>
</dbReference>
<evidence type="ECO:0000256" key="5">
    <source>
        <dbReference type="SAM" id="Coils"/>
    </source>
</evidence>
<feature type="region of interest" description="Disordered" evidence="6">
    <location>
        <begin position="446"/>
        <end position="467"/>
    </location>
</feature>
<dbReference type="GO" id="GO:0098957">
    <property type="term" value="P:anterograde axonal transport of mitochondrion"/>
    <property type="evidence" value="ECO:0007669"/>
    <property type="project" value="TreeGrafter"/>
</dbReference>